<dbReference type="Gene3D" id="3.40.30.10">
    <property type="entry name" value="Glutaredoxin"/>
    <property type="match status" value="2"/>
</dbReference>
<evidence type="ECO:0000259" key="2">
    <source>
        <dbReference type="PROSITE" id="PS50404"/>
    </source>
</evidence>
<organism evidence="3 4">
    <name type="scientific">Chlorella sorokiniana</name>
    <name type="common">Freshwater green alga</name>
    <dbReference type="NCBI Taxonomy" id="3076"/>
    <lineage>
        <taxon>Eukaryota</taxon>
        <taxon>Viridiplantae</taxon>
        <taxon>Chlorophyta</taxon>
        <taxon>core chlorophytes</taxon>
        <taxon>Trebouxiophyceae</taxon>
        <taxon>Chlorellales</taxon>
        <taxon>Chlorellaceae</taxon>
        <taxon>Chlorella clade</taxon>
        <taxon>Chlorella</taxon>
    </lineage>
</organism>
<dbReference type="InterPro" id="IPR036249">
    <property type="entry name" value="Thioredoxin-like_sf"/>
</dbReference>
<dbReference type="InterPro" id="IPR004045">
    <property type="entry name" value="Glutathione_S-Trfase_N"/>
</dbReference>
<evidence type="ECO:0000313" key="3">
    <source>
        <dbReference type="EMBL" id="PRW59431.1"/>
    </source>
</evidence>
<keyword evidence="4" id="KW-1185">Reference proteome</keyword>
<dbReference type="PROSITE" id="PS50404">
    <property type="entry name" value="GST_NTER"/>
    <property type="match status" value="2"/>
</dbReference>
<evidence type="ECO:0000256" key="1">
    <source>
        <dbReference type="SAM" id="MobiDB-lite"/>
    </source>
</evidence>
<dbReference type="OrthoDB" id="422574at2759"/>
<dbReference type="EMBL" id="LHPG02000004">
    <property type="protein sequence ID" value="PRW59431.1"/>
    <property type="molecule type" value="Genomic_DNA"/>
</dbReference>
<dbReference type="InterPro" id="IPR011767">
    <property type="entry name" value="GLR_AS"/>
</dbReference>
<dbReference type="SFLD" id="SFLDS00019">
    <property type="entry name" value="Glutathione_Transferase_(cytos"/>
    <property type="match status" value="1"/>
</dbReference>
<dbReference type="PANTHER" id="PTHR45288">
    <property type="entry name" value="THIOREDOXIN FAMILY PROTEIN"/>
    <property type="match status" value="1"/>
</dbReference>
<dbReference type="PROSITE" id="PS00195">
    <property type="entry name" value="GLUTAREDOXIN_1"/>
    <property type="match status" value="1"/>
</dbReference>
<sequence>MRATSALGQGATTRGAARAGGLVSVKAQAGAGQKDVQLVGPKPQRFTVAEGQLKNIASAAFPALFRLGSGALCSGYKVSLVPDDGKSYAVATVAGRQLRETSAVGGFNRPAQPIVLYEFEGCPFCRKVREAVAILDLDIKFLPCPKDGPTWRPEAVGKSGKRQFPYMEDPNTGKKMLESDDIIQYLFQQYGNGKVPLGLRLGALTAISCGLAMLPRLGKGSRYRTSKLPEEPLVLWGYEASPFVKVVREALCELEIPHVMRSCARGSPKRQELFEQRGHFQVPYLEDPNTGKAMFESAAICEYLEATYGTAVVMARELADGRHERLLFVRTPTGAMVPVQVSDESQLDGVTTGQPVTVQGRWQAAAPGTGPAPASAGTGGTSTFAATAIVQHAVNPAPKPQTTGMFNPVAGNGPAPASTGGLLPQVSNPLAVTELTVLFIPIVARDPVTKKACPGTTGLPTVGKAGVEAAVFESKAPAGSPTLASTFKTCSLGKTKLSPATSMVLDPIELPCSANINGNSLTWQACEYGDSLTWADAADAVLSKRGIDTSKYKHHVYLLPPMAAPCNFVGWGYLGCDGSVPCRAWIGNNFWTQPAALAHEIAHGLYLQHAGSRLSDGRVDSYADNSCLQGYCCAVRCWNVAHTWQLGWISVQQLDGSSLKPGHTVTARLPSQSVTATGAGLRVVPDWVPRWNDSQAGTAPLFVGFRTKQGGDAQLFDQYAGKANVYTSAIANGRDSAGSTLEASLSINQRWTYAAAKLVVRVRGVQGSTVVVTVCRKGGAETQATCTARQDNDCNGLAGAADPACKPMLAGNSLQTNPPRKAVRRPAMLRRRTGAAGLPGSPPLLRRRLTTAG</sequence>
<dbReference type="Proteomes" id="UP000239899">
    <property type="component" value="Unassembled WGS sequence"/>
</dbReference>
<dbReference type="GO" id="GO:0009507">
    <property type="term" value="C:chloroplast"/>
    <property type="evidence" value="ECO:0007669"/>
    <property type="project" value="TreeGrafter"/>
</dbReference>
<gene>
    <name evidence="3" type="ORF">C2E21_2436</name>
</gene>
<dbReference type="Pfam" id="PF13417">
    <property type="entry name" value="GST_N_3"/>
    <property type="match status" value="2"/>
</dbReference>
<dbReference type="SFLD" id="SFLDG01202">
    <property type="entry name" value="SUF2.2"/>
    <property type="match status" value="1"/>
</dbReference>
<dbReference type="PROSITE" id="PS51354">
    <property type="entry name" value="GLUTAREDOXIN_2"/>
    <property type="match status" value="1"/>
</dbReference>
<dbReference type="PANTHER" id="PTHR45288:SF1">
    <property type="entry name" value="THIOREDOXIN FAMILY PROTEIN"/>
    <property type="match status" value="1"/>
</dbReference>
<protein>
    <submittedName>
        <fullName evidence="3">Thioredoxin family</fullName>
    </submittedName>
</protein>
<proteinExistence type="predicted"/>
<dbReference type="SUPFAM" id="SSF52833">
    <property type="entry name" value="Thioredoxin-like"/>
    <property type="match status" value="2"/>
</dbReference>
<feature type="compositionally biased region" description="Basic residues" evidence="1">
    <location>
        <begin position="821"/>
        <end position="833"/>
    </location>
</feature>
<evidence type="ECO:0000313" key="4">
    <source>
        <dbReference type="Proteomes" id="UP000239899"/>
    </source>
</evidence>
<feature type="region of interest" description="Disordered" evidence="1">
    <location>
        <begin position="810"/>
        <end position="843"/>
    </location>
</feature>
<dbReference type="InterPro" id="IPR008752">
    <property type="entry name" value="Peptidase_M11"/>
</dbReference>
<dbReference type="Pfam" id="PF05548">
    <property type="entry name" value="Peptidase_M11"/>
    <property type="match status" value="1"/>
</dbReference>
<reference evidence="3 4" key="1">
    <citation type="journal article" date="2018" name="Plant J.">
        <title>Genome sequences of Chlorella sorokiniana UTEX 1602 and Micractinium conductrix SAG 241.80: implications to maltose excretion by a green alga.</title>
        <authorList>
            <person name="Arriola M.B."/>
            <person name="Velmurugan N."/>
            <person name="Zhang Y."/>
            <person name="Plunkett M.H."/>
            <person name="Hondzo H."/>
            <person name="Barney B.M."/>
        </authorList>
    </citation>
    <scope>NUCLEOTIDE SEQUENCE [LARGE SCALE GENOMIC DNA]</scope>
    <source>
        <strain evidence="4">UTEX 1602</strain>
    </source>
</reference>
<dbReference type="CDD" id="cd03041">
    <property type="entry name" value="GST_N_2GST_N"/>
    <property type="match status" value="2"/>
</dbReference>
<comment type="caution">
    <text evidence="3">The sequence shown here is derived from an EMBL/GenBank/DDBJ whole genome shotgun (WGS) entry which is preliminary data.</text>
</comment>
<dbReference type="AlphaFoldDB" id="A0A2P6TZD8"/>
<dbReference type="SFLD" id="SFLDG01181">
    <property type="entry name" value="SUF2"/>
    <property type="match status" value="1"/>
</dbReference>
<feature type="domain" description="GST N-terminal" evidence="2">
    <location>
        <begin position="112"/>
        <end position="194"/>
    </location>
</feature>
<accession>A0A2P6TZD8</accession>
<name>A0A2P6TZD8_CHLSO</name>
<feature type="domain" description="GST N-terminal" evidence="2">
    <location>
        <begin position="231"/>
        <end position="312"/>
    </location>
</feature>
<dbReference type="STRING" id="3076.A0A2P6TZD8"/>
<dbReference type="InterPro" id="IPR040079">
    <property type="entry name" value="Glutathione_S-Trfase"/>
</dbReference>